<accession>A0A5B0NR50</accession>
<keyword evidence="2" id="KW-0442">Lipid degradation</keyword>
<evidence type="ECO:0000259" key="3">
    <source>
        <dbReference type="Pfam" id="PF01735"/>
    </source>
</evidence>
<comment type="similarity">
    <text evidence="1 2">Belongs to the lysophospholipase family.</text>
</comment>
<keyword evidence="2" id="KW-0378">Hydrolase</keyword>
<dbReference type="SUPFAM" id="SSF52151">
    <property type="entry name" value="FabD/lysophospholipase-like"/>
    <property type="match status" value="1"/>
</dbReference>
<proteinExistence type="inferred from homology"/>
<dbReference type="EMBL" id="VDEP01000384">
    <property type="protein sequence ID" value="KAA1091711.1"/>
    <property type="molecule type" value="Genomic_DNA"/>
</dbReference>
<feature type="domain" description="PLA2c" evidence="3">
    <location>
        <begin position="17"/>
        <end position="58"/>
    </location>
</feature>
<dbReference type="Pfam" id="PF01735">
    <property type="entry name" value="PLA2_B"/>
    <property type="match status" value="1"/>
</dbReference>
<sequence length="71" mass="7419">MGQGMGPAPGTGYPDGERDELLLADGAMAQESMPLFPLLQPSRMVDVILAVDSSVDGRAFDNPNQKGCEPG</sequence>
<comment type="caution">
    <text evidence="4">The sequence shown here is derived from an EMBL/GenBank/DDBJ whole genome shotgun (WGS) entry which is preliminary data.</text>
</comment>
<keyword evidence="2" id="KW-0443">Lipid metabolism</keyword>
<gene>
    <name evidence="4" type="ORF">PGTUg99_011097</name>
</gene>
<comment type="catalytic activity">
    <reaction evidence="2">
        <text>a 1-acyl-sn-glycero-3-phosphocholine + H2O = sn-glycerol 3-phosphocholine + a fatty acid + H(+)</text>
        <dbReference type="Rhea" id="RHEA:15177"/>
        <dbReference type="ChEBI" id="CHEBI:15377"/>
        <dbReference type="ChEBI" id="CHEBI:15378"/>
        <dbReference type="ChEBI" id="CHEBI:16870"/>
        <dbReference type="ChEBI" id="CHEBI:28868"/>
        <dbReference type="ChEBI" id="CHEBI:58168"/>
        <dbReference type="EC" id="3.1.1.5"/>
    </reaction>
</comment>
<organism evidence="4 5">
    <name type="scientific">Puccinia graminis f. sp. tritici</name>
    <dbReference type="NCBI Taxonomy" id="56615"/>
    <lineage>
        <taxon>Eukaryota</taxon>
        <taxon>Fungi</taxon>
        <taxon>Dikarya</taxon>
        <taxon>Basidiomycota</taxon>
        <taxon>Pucciniomycotina</taxon>
        <taxon>Pucciniomycetes</taxon>
        <taxon>Pucciniales</taxon>
        <taxon>Pucciniaceae</taxon>
        <taxon>Puccinia</taxon>
    </lineage>
</organism>
<dbReference type="EC" id="3.1.1.5" evidence="2"/>
<name>A0A5B0NR50_PUCGR</name>
<dbReference type="AlphaFoldDB" id="A0A5B0NR50"/>
<evidence type="ECO:0000256" key="1">
    <source>
        <dbReference type="ARBA" id="ARBA00008780"/>
    </source>
</evidence>
<dbReference type="Gene3D" id="3.40.1090.10">
    <property type="entry name" value="Cytosolic phospholipase A2 catalytic domain"/>
    <property type="match status" value="1"/>
</dbReference>
<evidence type="ECO:0000313" key="5">
    <source>
        <dbReference type="Proteomes" id="UP000325313"/>
    </source>
</evidence>
<evidence type="ECO:0000313" key="4">
    <source>
        <dbReference type="EMBL" id="KAA1091711.1"/>
    </source>
</evidence>
<dbReference type="GO" id="GO:0004622">
    <property type="term" value="F:phosphatidylcholine lysophospholipase activity"/>
    <property type="evidence" value="ECO:0007669"/>
    <property type="project" value="UniProtKB-EC"/>
</dbReference>
<dbReference type="Proteomes" id="UP000325313">
    <property type="component" value="Unassembled WGS sequence"/>
</dbReference>
<protein>
    <recommendedName>
        <fullName evidence="2">Lysophospholipase</fullName>
        <ecNumber evidence="2">3.1.1.5</ecNumber>
    </recommendedName>
</protein>
<dbReference type="GO" id="GO:0009395">
    <property type="term" value="P:phospholipid catabolic process"/>
    <property type="evidence" value="ECO:0007669"/>
    <property type="project" value="InterPro"/>
</dbReference>
<reference evidence="4 5" key="1">
    <citation type="submission" date="2019-05" db="EMBL/GenBank/DDBJ databases">
        <title>Emergence of the Ug99 lineage of the wheat stem rust pathogen through somatic hybridization.</title>
        <authorList>
            <person name="Li F."/>
            <person name="Upadhyaya N.M."/>
            <person name="Sperschneider J."/>
            <person name="Matny O."/>
            <person name="Nguyen-Phuc H."/>
            <person name="Mago R."/>
            <person name="Raley C."/>
            <person name="Miller M.E."/>
            <person name="Silverstein K.A.T."/>
            <person name="Henningsen E."/>
            <person name="Hirsch C.D."/>
            <person name="Visser B."/>
            <person name="Pretorius Z.A."/>
            <person name="Steffenson B.J."/>
            <person name="Schwessinger B."/>
            <person name="Dodds P.N."/>
            <person name="Figueroa M."/>
        </authorList>
    </citation>
    <scope>NUCLEOTIDE SEQUENCE [LARGE SCALE GENOMIC DNA]</scope>
    <source>
        <strain evidence="4 5">Ug99</strain>
    </source>
</reference>
<dbReference type="InterPro" id="IPR016035">
    <property type="entry name" value="Acyl_Trfase/lysoPLipase"/>
</dbReference>
<dbReference type="InterPro" id="IPR002642">
    <property type="entry name" value="LysoPLipase_cat_dom"/>
</dbReference>
<evidence type="ECO:0000256" key="2">
    <source>
        <dbReference type="RuleBase" id="RU362103"/>
    </source>
</evidence>